<feature type="region of interest" description="Disordered" evidence="7">
    <location>
        <begin position="80"/>
        <end position="111"/>
    </location>
</feature>
<dbReference type="Proteomes" id="UP000887574">
    <property type="component" value="Unplaced"/>
</dbReference>
<evidence type="ECO:0000313" key="9">
    <source>
        <dbReference type="WBParaSite" id="jg6763"/>
    </source>
</evidence>
<dbReference type="Pfam" id="PF01581">
    <property type="entry name" value="FARP"/>
    <property type="match status" value="1"/>
</dbReference>
<evidence type="ECO:0000256" key="1">
    <source>
        <dbReference type="ARBA" id="ARBA00004613"/>
    </source>
</evidence>
<dbReference type="GO" id="GO:0005576">
    <property type="term" value="C:extracellular region"/>
    <property type="evidence" value="ECO:0007669"/>
    <property type="project" value="UniProtKB-SubCell"/>
</dbReference>
<evidence type="ECO:0000256" key="5">
    <source>
        <dbReference type="ARBA" id="ARBA00022815"/>
    </source>
</evidence>
<evidence type="ECO:0000256" key="4">
    <source>
        <dbReference type="ARBA" id="ARBA00022685"/>
    </source>
</evidence>
<keyword evidence="8" id="KW-1185">Reference proteome</keyword>
<evidence type="ECO:0000256" key="2">
    <source>
        <dbReference type="ARBA" id="ARBA00006356"/>
    </source>
</evidence>
<dbReference type="GO" id="GO:0007218">
    <property type="term" value="P:neuropeptide signaling pathway"/>
    <property type="evidence" value="ECO:0007669"/>
    <property type="project" value="UniProtKB-KW"/>
</dbReference>
<evidence type="ECO:0000313" key="8">
    <source>
        <dbReference type="Proteomes" id="UP000887574"/>
    </source>
</evidence>
<organism evidence="8 9">
    <name type="scientific">Ditylenchus dipsaci</name>
    <dbReference type="NCBI Taxonomy" id="166011"/>
    <lineage>
        <taxon>Eukaryota</taxon>
        <taxon>Metazoa</taxon>
        <taxon>Ecdysozoa</taxon>
        <taxon>Nematoda</taxon>
        <taxon>Chromadorea</taxon>
        <taxon>Rhabditida</taxon>
        <taxon>Tylenchina</taxon>
        <taxon>Tylenchomorpha</taxon>
        <taxon>Sphaerularioidea</taxon>
        <taxon>Anguinidae</taxon>
        <taxon>Anguininae</taxon>
        <taxon>Ditylenchus</taxon>
    </lineage>
</organism>
<keyword evidence="5" id="KW-0027">Amidation</keyword>
<dbReference type="InterPro" id="IPR002544">
    <property type="entry name" value="FMRFamid-related_peptide-like"/>
</dbReference>
<protein>
    <submittedName>
        <fullName evidence="9">Uncharacterized protein</fullName>
    </submittedName>
</protein>
<evidence type="ECO:0000256" key="6">
    <source>
        <dbReference type="ARBA" id="ARBA00023320"/>
    </source>
</evidence>
<name>A0A915EHL4_9BILA</name>
<feature type="compositionally biased region" description="Polar residues" evidence="7">
    <location>
        <begin position="80"/>
        <end position="92"/>
    </location>
</feature>
<keyword evidence="4" id="KW-0165">Cleavage on pair of basic residues</keyword>
<dbReference type="AlphaFoldDB" id="A0A915EHL4"/>
<proteinExistence type="inferred from homology"/>
<comment type="subcellular location">
    <subcellularLocation>
        <location evidence="1">Secreted</location>
    </subcellularLocation>
</comment>
<comment type="similarity">
    <text evidence="2">Belongs to the FARP (FMRFamide related peptide) family.</text>
</comment>
<evidence type="ECO:0000256" key="7">
    <source>
        <dbReference type="SAM" id="MobiDB-lite"/>
    </source>
</evidence>
<dbReference type="WBParaSite" id="jg6763">
    <property type="protein sequence ID" value="jg6763"/>
    <property type="gene ID" value="jg6763"/>
</dbReference>
<reference evidence="9" key="1">
    <citation type="submission" date="2022-11" db="UniProtKB">
        <authorList>
            <consortium name="WormBaseParasite"/>
        </authorList>
    </citation>
    <scope>IDENTIFICATION</scope>
</reference>
<keyword evidence="3" id="KW-0964">Secreted</keyword>
<accession>A0A915EHL4</accession>
<evidence type="ECO:0000256" key="3">
    <source>
        <dbReference type="ARBA" id="ARBA00022525"/>
    </source>
</evidence>
<keyword evidence="6" id="KW-0527">Neuropeptide</keyword>
<sequence>MLEYFRRLMTSRLRVFIVAFVVLTYTCNLCSCMRGALYRSGRAVVAHPRQAHFIHPQGYQEFMRFGRSLYDVDEDSHQQVRSQRRLTPQEQTLDVDADDGQMLRFGRSYQH</sequence>